<evidence type="ECO:0000256" key="1">
    <source>
        <dbReference type="ARBA" id="ARBA00004496"/>
    </source>
</evidence>
<dbReference type="GO" id="GO:0005737">
    <property type="term" value="C:cytoplasm"/>
    <property type="evidence" value="ECO:0007669"/>
    <property type="project" value="UniProtKB-SubCell"/>
</dbReference>
<sequence length="548" mass="64013">MKNFVILIYLLLTFSGICFSQPKQLNSFIHDSTVVDTLRLKKIFELVEYHHLHQLDSSVYYWKIAQEIVNKSTHKYWKAESHLWGAWLMEQKGNLSYALENYFEALSIYEEINDLQGVAVTQNNIATIYKTLGEYDSSLEFHYKSLKNRSNIKDSSGIANSLNNIAQVYFALGEIDSSLFFHKQSYKIAKSINDDEYMGVSLNDIGIIHKNRMELDSAFKYISMAYDITKNSLYKNSNAAHLNNLAQIQILKGNYQDAKIYAEKSYEIAKELSYPRQIAYSSLTLSKVYQALKNYKKGLELYQTHMIMKDSVINQDVLRKSINEKAKYEYEKEKIIREEKFKAEKKLLIKEKIFQNRISFFIAITLVLSFIFILILIKRYKTIKQQKELIIQANNKAVKLEKEKHELELLNKIRDIENLNNQARVLISFRKKLIEQLLEVKRRSENNKELSFVITELKTELGEDQKRLLLNDNDKIGSEFNNRLLVAHPKLSKTELEICSLLTLNLSTKELANIRNTSINTINVAKSRIRKKINLNQDDDLVTYLKQI</sequence>
<comment type="similarity">
    <text evidence="5">Belongs to the Rap family.</text>
</comment>
<dbReference type="SMART" id="SM00028">
    <property type="entry name" value="TPR"/>
    <property type="match status" value="5"/>
</dbReference>
<evidence type="ECO:0000313" key="10">
    <source>
        <dbReference type="Proteomes" id="UP000321721"/>
    </source>
</evidence>
<proteinExistence type="inferred from homology"/>
<feature type="domain" description="HTH luxR-type" evidence="8">
    <location>
        <begin position="488"/>
        <end position="545"/>
    </location>
</feature>
<dbReference type="InterPro" id="IPR011990">
    <property type="entry name" value="TPR-like_helical_dom_sf"/>
</dbReference>
<dbReference type="InterPro" id="IPR000792">
    <property type="entry name" value="Tscrpt_reg_LuxR_C"/>
</dbReference>
<comment type="subcellular location">
    <subcellularLocation>
        <location evidence="1">Cytoplasm</location>
    </subcellularLocation>
</comment>
<dbReference type="SUPFAM" id="SSF48452">
    <property type="entry name" value="TPR-like"/>
    <property type="match status" value="1"/>
</dbReference>
<keyword evidence="6" id="KW-0175">Coiled coil</keyword>
<protein>
    <submittedName>
        <fullName evidence="9">Tetratricopeptide repeat protein</fullName>
    </submittedName>
</protein>
<evidence type="ECO:0000256" key="5">
    <source>
        <dbReference type="ARBA" id="ARBA00038253"/>
    </source>
</evidence>
<evidence type="ECO:0000256" key="6">
    <source>
        <dbReference type="SAM" id="Coils"/>
    </source>
</evidence>
<dbReference type="InterPro" id="IPR036388">
    <property type="entry name" value="WH-like_DNA-bd_sf"/>
</dbReference>
<comment type="caution">
    <text evidence="9">The sequence shown here is derived from an EMBL/GenBank/DDBJ whole genome shotgun (WGS) entry which is preliminary data.</text>
</comment>
<evidence type="ECO:0000256" key="3">
    <source>
        <dbReference type="ARBA" id="ARBA00022737"/>
    </source>
</evidence>
<dbReference type="GO" id="GO:0006355">
    <property type="term" value="P:regulation of DNA-templated transcription"/>
    <property type="evidence" value="ECO:0007669"/>
    <property type="project" value="InterPro"/>
</dbReference>
<dbReference type="AlphaFoldDB" id="A0A5C6RRD3"/>
<evidence type="ECO:0000256" key="4">
    <source>
        <dbReference type="ARBA" id="ARBA00022803"/>
    </source>
</evidence>
<dbReference type="Gene3D" id="1.10.10.10">
    <property type="entry name" value="Winged helix-like DNA-binding domain superfamily/Winged helix DNA-binding domain"/>
    <property type="match status" value="1"/>
</dbReference>
<dbReference type="PANTHER" id="PTHR46630:SF1">
    <property type="entry name" value="TETRATRICOPEPTIDE REPEAT PROTEIN 29"/>
    <property type="match status" value="1"/>
</dbReference>
<keyword evidence="7" id="KW-0812">Transmembrane</keyword>
<dbReference type="RefSeq" id="WP_147100636.1">
    <property type="nucleotide sequence ID" value="NZ_VOOS01000004.1"/>
</dbReference>
<name>A0A5C6RRD3_9FLAO</name>
<dbReference type="InterPro" id="IPR016032">
    <property type="entry name" value="Sig_transdc_resp-reg_C-effctor"/>
</dbReference>
<dbReference type="InterPro" id="IPR051476">
    <property type="entry name" value="Bac_ResReg_Asp_Phosphatase"/>
</dbReference>
<dbReference type="EMBL" id="VOOS01000004">
    <property type="protein sequence ID" value="TXB64549.1"/>
    <property type="molecule type" value="Genomic_DNA"/>
</dbReference>
<accession>A0A5C6RRD3</accession>
<organism evidence="9 10">
    <name type="scientific">Vicingus serpentipes</name>
    <dbReference type="NCBI Taxonomy" id="1926625"/>
    <lineage>
        <taxon>Bacteria</taxon>
        <taxon>Pseudomonadati</taxon>
        <taxon>Bacteroidota</taxon>
        <taxon>Flavobacteriia</taxon>
        <taxon>Flavobacteriales</taxon>
        <taxon>Vicingaceae</taxon>
        <taxon>Vicingus</taxon>
    </lineage>
</organism>
<dbReference type="InterPro" id="IPR019734">
    <property type="entry name" value="TPR_rpt"/>
</dbReference>
<feature type="coiled-coil region" evidence="6">
    <location>
        <begin position="383"/>
        <end position="422"/>
    </location>
</feature>
<keyword evidence="2" id="KW-0963">Cytoplasm</keyword>
<evidence type="ECO:0000313" key="9">
    <source>
        <dbReference type="EMBL" id="TXB64549.1"/>
    </source>
</evidence>
<dbReference type="GO" id="GO:0003677">
    <property type="term" value="F:DNA binding"/>
    <property type="evidence" value="ECO:0007669"/>
    <property type="project" value="InterPro"/>
</dbReference>
<dbReference type="Pfam" id="PF00196">
    <property type="entry name" value="GerE"/>
    <property type="match status" value="1"/>
</dbReference>
<dbReference type="SUPFAM" id="SSF46894">
    <property type="entry name" value="C-terminal effector domain of the bipartite response regulators"/>
    <property type="match status" value="1"/>
</dbReference>
<dbReference type="OrthoDB" id="1184030at2"/>
<dbReference type="PANTHER" id="PTHR46630">
    <property type="entry name" value="TETRATRICOPEPTIDE REPEAT PROTEIN 29"/>
    <property type="match status" value="1"/>
</dbReference>
<evidence type="ECO:0000256" key="7">
    <source>
        <dbReference type="SAM" id="Phobius"/>
    </source>
</evidence>
<keyword evidence="3" id="KW-0677">Repeat</keyword>
<keyword evidence="7" id="KW-0472">Membrane</keyword>
<gene>
    <name evidence="9" type="ORF">FRY74_08840</name>
</gene>
<dbReference type="SMART" id="SM00421">
    <property type="entry name" value="HTH_LUXR"/>
    <property type="match status" value="1"/>
</dbReference>
<dbReference type="Pfam" id="PF13424">
    <property type="entry name" value="TPR_12"/>
    <property type="match status" value="2"/>
</dbReference>
<keyword evidence="10" id="KW-1185">Reference proteome</keyword>
<feature type="transmembrane region" description="Helical" evidence="7">
    <location>
        <begin position="358"/>
        <end position="377"/>
    </location>
</feature>
<keyword evidence="7" id="KW-1133">Transmembrane helix</keyword>
<keyword evidence="4" id="KW-0802">TPR repeat</keyword>
<evidence type="ECO:0000259" key="8">
    <source>
        <dbReference type="SMART" id="SM00421"/>
    </source>
</evidence>
<dbReference type="Proteomes" id="UP000321721">
    <property type="component" value="Unassembled WGS sequence"/>
</dbReference>
<dbReference type="Gene3D" id="1.25.40.10">
    <property type="entry name" value="Tetratricopeptide repeat domain"/>
    <property type="match status" value="1"/>
</dbReference>
<reference evidence="9 10" key="1">
    <citation type="submission" date="2019-08" db="EMBL/GenBank/DDBJ databases">
        <title>Genome of Vicingus serpentipes NCIMB 15042.</title>
        <authorList>
            <person name="Bowman J.P."/>
        </authorList>
    </citation>
    <scope>NUCLEOTIDE SEQUENCE [LARGE SCALE GENOMIC DNA]</scope>
    <source>
        <strain evidence="9 10">NCIMB 15042</strain>
    </source>
</reference>
<evidence type="ECO:0000256" key="2">
    <source>
        <dbReference type="ARBA" id="ARBA00022490"/>
    </source>
</evidence>